<dbReference type="InterPro" id="IPR019412">
    <property type="entry name" value="IML2/TPR_39"/>
</dbReference>
<dbReference type="Gene3D" id="1.25.40.10">
    <property type="entry name" value="Tetratricopeptide repeat domain"/>
    <property type="match status" value="1"/>
</dbReference>
<dbReference type="Pfam" id="PF10300">
    <property type="entry name" value="Iml2-TPR_39"/>
    <property type="match status" value="1"/>
</dbReference>
<dbReference type="eggNOG" id="KOG3783">
    <property type="taxonomic scope" value="Eukaryota"/>
</dbReference>
<evidence type="ECO:0000313" key="2">
    <source>
        <dbReference type="EnsemblMetazoa" id="tetur04g01620.1"/>
    </source>
</evidence>
<keyword evidence="3" id="KW-1185">Reference proteome</keyword>
<dbReference type="InterPro" id="IPR011990">
    <property type="entry name" value="TPR-like_helical_dom_sf"/>
</dbReference>
<dbReference type="Proteomes" id="UP000015104">
    <property type="component" value="Unassembled WGS sequence"/>
</dbReference>
<organism evidence="2 3">
    <name type="scientific">Tetranychus urticae</name>
    <name type="common">Two-spotted spider mite</name>
    <dbReference type="NCBI Taxonomy" id="32264"/>
    <lineage>
        <taxon>Eukaryota</taxon>
        <taxon>Metazoa</taxon>
        <taxon>Ecdysozoa</taxon>
        <taxon>Arthropoda</taxon>
        <taxon>Chelicerata</taxon>
        <taxon>Arachnida</taxon>
        <taxon>Acari</taxon>
        <taxon>Acariformes</taxon>
        <taxon>Trombidiformes</taxon>
        <taxon>Prostigmata</taxon>
        <taxon>Eleutherengona</taxon>
        <taxon>Raphignathae</taxon>
        <taxon>Tetranychoidea</taxon>
        <taxon>Tetranychidae</taxon>
        <taxon>Tetranychus</taxon>
    </lineage>
</organism>
<name>T1K1J5_TETUR</name>
<keyword evidence="1" id="KW-0812">Transmembrane</keyword>
<accession>T1K1J5</accession>
<dbReference type="EnsemblMetazoa" id="tetur04g01620.1">
    <property type="protein sequence ID" value="tetur04g01620.1"/>
    <property type="gene ID" value="tetur04g01620"/>
</dbReference>
<dbReference type="SUPFAM" id="SSF48452">
    <property type="entry name" value="TPR-like"/>
    <property type="match status" value="1"/>
</dbReference>
<dbReference type="PANTHER" id="PTHR31859:SF9">
    <property type="entry name" value="TETRATRICOPEPTIDE REPEAT PROTEIN 39B"/>
    <property type="match status" value="1"/>
</dbReference>
<dbReference type="EMBL" id="CAEY01001352">
    <property type="status" value="NOT_ANNOTATED_CDS"/>
    <property type="molecule type" value="Genomic_DNA"/>
</dbReference>
<reference evidence="2" key="2">
    <citation type="submission" date="2015-06" db="UniProtKB">
        <authorList>
            <consortium name="EnsemblMetazoa"/>
        </authorList>
    </citation>
    <scope>IDENTIFICATION</scope>
</reference>
<protein>
    <recommendedName>
        <fullName evidence="4">Tetratricopeptide repeat protein 39B</fullName>
    </recommendedName>
</protein>
<proteinExistence type="predicted"/>
<sequence>MNIYQPVKAQILPLDAMSDQINLSGQHYPRPWLEINYDQPRLLKLILNQEELFPNGEASDNQELTPSNFNDSLKEAAQTFDLFVENRLDECLALCEKKAGNSIYHRYGIGIMVGVNAFFSMDSAVINHAITELSKIVDFLDKRKDKSGGLFTNPNYEEITDEQAHAALCFTELNAMLAFLKPMADKSFKGFLSSAFRLKSSYTGFKSCLALYRKKPFRDDFSCEEFQTGVRMTYGVFGLFFSLLPAKFTSLLEYFGLFNNRYAGLDILRKCIHAKTTLRYFIVSAFTIAYFGFLDYFFSLGESDHNLVDTIVNDWSIKYGKTFYYSLIKGLGEMTHSKFDEACLALQSSFKLPAISPNLYKISYFFMVLSKTQLCQWSEAAAIMKLLAGDKVSPATSTYFYAILLYMDYDLNGEKSHANQIIDLMKIIPSLKKTLGGRKPFHEKLVYERSIKFNGDLEKSLFLPTFEISYIWNLFRMSRNSTTCLNQYMDIVEVKLSQYNSSEDIVNPDQYATLIFYKAHFTDLLGNSFEAIDYYHQVLEWESKITTEKHLLPQTCFELGNLFRKIERYEDCEKYLTKSKSYRGYLTESMITYRVNLVFEQVKKITKVKRKLSSPYDRRKSSIIDPSMFNRPVSYP</sequence>
<dbReference type="AlphaFoldDB" id="T1K1J5"/>
<evidence type="ECO:0000313" key="3">
    <source>
        <dbReference type="Proteomes" id="UP000015104"/>
    </source>
</evidence>
<evidence type="ECO:0008006" key="4">
    <source>
        <dbReference type="Google" id="ProtNLM"/>
    </source>
</evidence>
<reference evidence="3" key="1">
    <citation type="submission" date="2011-08" db="EMBL/GenBank/DDBJ databases">
        <authorList>
            <person name="Rombauts S."/>
        </authorList>
    </citation>
    <scope>NUCLEOTIDE SEQUENCE</scope>
    <source>
        <strain evidence="3">London</strain>
    </source>
</reference>
<dbReference type="PANTHER" id="PTHR31859">
    <property type="entry name" value="TETRATRICOPEPTIDE REPEAT PROTEIN 39 FAMILY MEMBER"/>
    <property type="match status" value="1"/>
</dbReference>
<keyword evidence="1" id="KW-0472">Membrane</keyword>
<dbReference type="HOGENOM" id="CLU_010086_3_0_1"/>
<evidence type="ECO:0000256" key="1">
    <source>
        <dbReference type="SAM" id="Phobius"/>
    </source>
</evidence>
<keyword evidence="1" id="KW-1133">Transmembrane helix</keyword>
<feature type="transmembrane region" description="Helical" evidence="1">
    <location>
        <begin position="232"/>
        <end position="257"/>
    </location>
</feature>
<feature type="transmembrane region" description="Helical" evidence="1">
    <location>
        <begin position="278"/>
        <end position="298"/>
    </location>
</feature>